<dbReference type="InterPro" id="IPR015943">
    <property type="entry name" value="WD40/YVTN_repeat-like_dom_sf"/>
</dbReference>
<sequence length="953" mass="107630">MSNIYLSFRDWPYQHYINQPVKCAWSECDFFAYALGSTVVILSNDNGQYTPIYMWSPFESDISCIAWANGSLSASVNRPILAIASNNGRLIFFNVATASIVTSLNFKNEKILSLKFSTTRQNFLYIGFESGVLIYAKLSLDKSQIYESIQSYPCKHPIHFISFDLLFESVIAVASESGNFSIIRGDKAVVDDFSLGEKINSFEFYPGNNNFILISAASRTLLFHTAGMTVISFLAQPNIFNSYITEDRVVVVERDRISLYRSSQKSEWKQISEVAVSSLRIESTVFMNEKIMMMTSPLELYQIEIIRDKLFVTKHCSLLNTRPVDWSFYKGSIAFSTANGFLHITVPTSEAYQHNTTSTKKKKDQIALEGEVESNKSASPNNSSNDLNTNNYKVGNSCNFLYSYEISDHGMRIKWISDSLLIMWSQSRRRILTVDLVNKTVKDLNAFKFLIDKYTVISQVIVSPDKTHLCIVINNQTAILFSCPDLNIVSFIALKEVSIGTFYIDSSMLFFVSNSSVLYLYDMQGKLTSTRAFSFDSNPIFTDLTTITCSESGTLYIGDVTGSVYKFAKKYYTIKRIFQNNPESAVITDGNDNQNTINTNNDDDSPLFDIASIFNFGNKTTSGPGSPSNSNGTNTVKKSSVNPFAIASVASCGKLLLIIDRSGHAYSFTEESTSGTQKLISLPYLIENYKYASDSTILVKFGKQKRIASFNLKGKYSKRRPPAWYRNRMLNEDLKSSPLKTAEDFLSIGITIPNLLYLCNRKSAYKSSIILINSLLNTKQMNDPLYELALIMGIFPICKKILKKTNPKASNFLWNMTTLAFFDLDKPGESMNDSIHLLKEAGNYNRCYELLMVTKDSKKLLNMIIERNDYKHAFFYIRNQSIESNSLGNCEEEINNLSKLLVESKNPIAPVIIMAQLGMFNEICVYIAGLPFDNTLKNALVKFIHHQFIENEE</sequence>
<accession>A0ABR2KKR9</accession>
<dbReference type="Gene3D" id="2.130.10.10">
    <property type="entry name" value="YVTN repeat-like/Quinoprotein amine dehydrogenase"/>
    <property type="match status" value="1"/>
</dbReference>
<evidence type="ECO:0000256" key="1">
    <source>
        <dbReference type="SAM" id="MobiDB-lite"/>
    </source>
</evidence>
<dbReference type="Proteomes" id="UP001470230">
    <property type="component" value="Unassembled WGS sequence"/>
</dbReference>
<feature type="compositionally biased region" description="Low complexity" evidence="1">
    <location>
        <begin position="375"/>
        <end position="388"/>
    </location>
</feature>
<feature type="region of interest" description="Disordered" evidence="1">
    <location>
        <begin position="353"/>
        <end position="388"/>
    </location>
</feature>
<evidence type="ECO:0008006" key="4">
    <source>
        <dbReference type="Google" id="ProtNLM"/>
    </source>
</evidence>
<dbReference type="EMBL" id="JAPFFF010000004">
    <property type="protein sequence ID" value="KAK8891477.1"/>
    <property type="molecule type" value="Genomic_DNA"/>
</dbReference>
<organism evidence="2 3">
    <name type="scientific">Tritrichomonas musculus</name>
    <dbReference type="NCBI Taxonomy" id="1915356"/>
    <lineage>
        <taxon>Eukaryota</taxon>
        <taxon>Metamonada</taxon>
        <taxon>Parabasalia</taxon>
        <taxon>Tritrichomonadida</taxon>
        <taxon>Tritrichomonadidae</taxon>
        <taxon>Tritrichomonas</taxon>
    </lineage>
</organism>
<proteinExistence type="predicted"/>
<evidence type="ECO:0000313" key="3">
    <source>
        <dbReference type="Proteomes" id="UP001470230"/>
    </source>
</evidence>
<dbReference type="SUPFAM" id="SSF50978">
    <property type="entry name" value="WD40 repeat-like"/>
    <property type="match status" value="1"/>
</dbReference>
<dbReference type="InterPro" id="IPR036322">
    <property type="entry name" value="WD40_repeat_dom_sf"/>
</dbReference>
<keyword evidence="3" id="KW-1185">Reference proteome</keyword>
<evidence type="ECO:0000313" key="2">
    <source>
        <dbReference type="EMBL" id="KAK8891477.1"/>
    </source>
</evidence>
<reference evidence="2 3" key="1">
    <citation type="submission" date="2024-04" db="EMBL/GenBank/DDBJ databases">
        <title>Tritrichomonas musculus Genome.</title>
        <authorList>
            <person name="Alves-Ferreira E."/>
            <person name="Grigg M."/>
            <person name="Lorenzi H."/>
            <person name="Galac M."/>
        </authorList>
    </citation>
    <scope>NUCLEOTIDE SEQUENCE [LARGE SCALE GENOMIC DNA]</scope>
    <source>
        <strain evidence="2 3">EAF2021</strain>
    </source>
</reference>
<protein>
    <recommendedName>
        <fullName evidence="4">Vps16 N-terminal domain-containing protein</fullName>
    </recommendedName>
</protein>
<comment type="caution">
    <text evidence="2">The sequence shown here is derived from an EMBL/GenBank/DDBJ whole genome shotgun (WGS) entry which is preliminary data.</text>
</comment>
<dbReference type="SUPFAM" id="SSF82171">
    <property type="entry name" value="DPP6 N-terminal domain-like"/>
    <property type="match status" value="1"/>
</dbReference>
<gene>
    <name evidence="2" type="ORF">M9Y10_028686</name>
</gene>
<name>A0ABR2KKR9_9EUKA</name>